<accession>A0A1C7NWQ1</accession>
<keyword evidence="4" id="KW-1185">Reference proteome</keyword>
<evidence type="ECO:0000313" key="3">
    <source>
        <dbReference type="EMBL" id="OBZ93433.1"/>
    </source>
</evidence>
<evidence type="ECO:0000259" key="2">
    <source>
        <dbReference type="Pfam" id="PF07331"/>
    </source>
</evidence>
<evidence type="ECO:0000313" key="4">
    <source>
        <dbReference type="Proteomes" id="UP000093111"/>
    </source>
</evidence>
<sequence>MMAGRSRLILAAVGSIFVVGYAVLASQLRTPAFSDPMGPRAVPYLIAAGLGLSCIALLFEHVIVQTRRNADVSSTETRNADGGLTGTAVLTLCLLTGYYLLLERLGFILSTGLFLLAFLSFTNHRRWLVNLAVATLFPIAAYVLLATLLGARLPVGILAMG</sequence>
<proteinExistence type="predicted"/>
<gene>
    <name evidence="3" type="ORF">ADU59_21500</name>
</gene>
<dbReference type="EMBL" id="LGLV01000014">
    <property type="protein sequence ID" value="OBZ93433.1"/>
    <property type="molecule type" value="Genomic_DNA"/>
</dbReference>
<feature type="transmembrane region" description="Helical" evidence="1">
    <location>
        <begin position="41"/>
        <end position="59"/>
    </location>
</feature>
<feature type="transmembrane region" description="Helical" evidence="1">
    <location>
        <begin position="80"/>
        <end position="99"/>
    </location>
</feature>
<dbReference type="InterPro" id="IPR009936">
    <property type="entry name" value="DUF1468"/>
</dbReference>
<dbReference type="STRING" id="1612624.ADU59_21500"/>
<dbReference type="AlphaFoldDB" id="A0A1C7NWQ1"/>
<feature type="domain" description="DUF1468" evidence="2">
    <location>
        <begin position="10"/>
        <end position="154"/>
    </location>
</feature>
<comment type="caution">
    <text evidence="3">The sequence shown here is derived from an EMBL/GenBank/DDBJ whole genome shotgun (WGS) entry which is preliminary data.</text>
</comment>
<feature type="transmembrane region" description="Helical" evidence="1">
    <location>
        <begin position="128"/>
        <end position="151"/>
    </location>
</feature>
<name>A0A1C7NWQ1_9HYPH</name>
<keyword evidence="1" id="KW-1133">Transmembrane helix</keyword>
<feature type="transmembrane region" description="Helical" evidence="1">
    <location>
        <begin position="105"/>
        <end position="121"/>
    </location>
</feature>
<dbReference type="Pfam" id="PF07331">
    <property type="entry name" value="TctB"/>
    <property type="match status" value="1"/>
</dbReference>
<protein>
    <recommendedName>
        <fullName evidence="2">DUF1468 domain-containing protein</fullName>
    </recommendedName>
</protein>
<reference evidence="3 4" key="1">
    <citation type="journal article" date="2016" name="Syst. Appl. Microbiol.">
        <title>Pararhizobium polonicum sp. nov. isolated from tumors on stone fruit rootstocks.</title>
        <authorList>
            <person name="Pulawska J."/>
            <person name="Kuzmanovic N."/>
            <person name="Willems A."/>
            <person name="Pothier J.F."/>
        </authorList>
    </citation>
    <scope>NUCLEOTIDE SEQUENCE [LARGE SCALE GENOMIC DNA]</scope>
    <source>
        <strain evidence="3 4">F5.1</strain>
    </source>
</reference>
<organism evidence="3 4">
    <name type="scientific">Pararhizobium polonicum</name>
    <dbReference type="NCBI Taxonomy" id="1612624"/>
    <lineage>
        <taxon>Bacteria</taxon>
        <taxon>Pseudomonadati</taxon>
        <taxon>Pseudomonadota</taxon>
        <taxon>Alphaproteobacteria</taxon>
        <taxon>Hyphomicrobiales</taxon>
        <taxon>Rhizobiaceae</taxon>
        <taxon>Rhizobium/Agrobacterium group</taxon>
        <taxon>Pararhizobium</taxon>
    </lineage>
</organism>
<keyword evidence="1" id="KW-0472">Membrane</keyword>
<evidence type="ECO:0000256" key="1">
    <source>
        <dbReference type="SAM" id="Phobius"/>
    </source>
</evidence>
<dbReference type="Proteomes" id="UP000093111">
    <property type="component" value="Unassembled WGS sequence"/>
</dbReference>
<keyword evidence="1" id="KW-0812">Transmembrane</keyword>